<dbReference type="PANTHER" id="PTHR19143">
    <property type="entry name" value="FIBRINOGEN/TENASCIN/ANGIOPOEITIN"/>
    <property type="match status" value="1"/>
</dbReference>
<evidence type="ECO:0000256" key="1">
    <source>
        <dbReference type="ARBA" id="ARBA00023157"/>
    </source>
</evidence>
<dbReference type="Pfam" id="PF00147">
    <property type="entry name" value="Fibrinogen_C"/>
    <property type="match status" value="1"/>
</dbReference>
<feature type="signal peptide" evidence="3">
    <location>
        <begin position="1"/>
        <end position="21"/>
    </location>
</feature>
<dbReference type="PROSITE" id="PS51406">
    <property type="entry name" value="FIBRINOGEN_C_2"/>
    <property type="match status" value="1"/>
</dbReference>
<dbReference type="SMART" id="SM00186">
    <property type="entry name" value="FBG"/>
    <property type="match status" value="1"/>
</dbReference>
<evidence type="ECO:0000313" key="5">
    <source>
        <dbReference type="EMBL" id="MBW77633.1"/>
    </source>
</evidence>
<evidence type="ECO:0000256" key="2">
    <source>
        <dbReference type="SAM" id="Coils"/>
    </source>
</evidence>
<reference evidence="5" key="1">
    <citation type="submission" date="2018-01" db="EMBL/GenBank/DDBJ databases">
        <title>An insight into the sialome of Amazonian anophelines.</title>
        <authorList>
            <person name="Ribeiro J.M."/>
            <person name="Scarpassa V."/>
            <person name="Calvo E."/>
        </authorList>
    </citation>
    <scope>NUCLEOTIDE SEQUENCE</scope>
</reference>
<evidence type="ECO:0000256" key="3">
    <source>
        <dbReference type="SAM" id="SignalP"/>
    </source>
</evidence>
<name>A0A2M4DJ98_ANODA</name>
<evidence type="ECO:0000259" key="4">
    <source>
        <dbReference type="PROSITE" id="PS51406"/>
    </source>
</evidence>
<accession>A0A2M4DJ98</accession>
<protein>
    <submittedName>
        <fullName evidence="5">Putative ficolin</fullName>
    </submittedName>
</protein>
<dbReference type="InterPro" id="IPR050373">
    <property type="entry name" value="Fibrinogen_C-term_domain"/>
</dbReference>
<dbReference type="InterPro" id="IPR036056">
    <property type="entry name" value="Fibrinogen-like_C"/>
</dbReference>
<keyword evidence="2" id="KW-0175">Coiled coil</keyword>
<feature type="coiled-coil region" evidence="2">
    <location>
        <begin position="152"/>
        <end position="179"/>
    </location>
</feature>
<organism evidence="5">
    <name type="scientific">Anopheles darlingi</name>
    <name type="common">Mosquito</name>
    <dbReference type="NCBI Taxonomy" id="43151"/>
    <lineage>
        <taxon>Eukaryota</taxon>
        <taxon>Metazoa</taxon>
        <taxon>Ecdysozoa</taxon>
        <taxon>Arthropoda</taxon>
        <taxon>Hexapoda</taxon>
        <taxon>Insecta</taxon>
        <taxon>Pterygota</taxon>
        <taxon>Neoptera</taxon>
        <taxon>Endopterygota</taxon>
        <taxon>Diptera</taxon>
        <taxon>Nematocera</taxon>
        <taxon>Culicoidea</taxon>
        <taxon>Culicidae</taxon>
        <taxon>Anophelinae</taxon>
        <taxon>Anopheles</taxon>
    </lineage>
</organism>
<dbReference type="InterPro" id="IPR020837">
    <property type="entry name" value="Fibrinogen_CS"/>
</dbReference>
<keyword evidence="3" id="KW-0732">Signal</keyword>
<dbReference type="Gene3D" id="3.90.215.10">
    <property type="entry name" value="Gamma Fibrinogen, chain A, domain 1"/>
    <property type="match status" value="1"/>
</dbReference>
<dbReference type="VEuPathDB" id="VectorBase:ADAC100445"/>
<dbReference type="AlphaFoldDB" id="A0A2M4DJ98"/>
<feature type="coiled-coil region" evidence="2">
    <location>
        <begin position="56"/>
        <end position="122"/>
    </location>
</feature>
<feature type="chain" id="PRO_5014973460" evidence="3">
    <location>
        <begin position="22"/>
        <end position="458"/>
    </location>
</feature>
<dbReference type="CDD" id="cd00087">
    <property type="entry name" value="FReD"/>
    <property type="match status" value="1"/>
</dbReference>
<dbReference type="VEuPathDB" id="VectorBase:ADAR2_005065"/>
<feature type="domain" description="Fibrinogen C-terminal" evidence="4">
    <location>
        <begin position="244"/>
        <end position="458"/>
    </location>
</feature>
<dbReference type="GO" id="GO:0005615">
    <property type="term" value="C:extracellular space"/>
    <property type="evidence" value="ECO:0007669"/>
    <property type="project" value="TreeGrafter"/>
</dbReference>
<keyword evidence="1" id="KW-1015">Disulfide bond</keyword>
<proteinExistence type="predicted"/>
<dbReference type="SUPFAM" id="SSF56496">
    <property type="entry name" value="Fibrinogen C-terminal domain-like"/>
    <property type="match status" value="1"/>
</dbReference>
<dbReference type="InterPro" id="IPR002181">
    <property type="entry name" value="Fibrinogen_a/b/g_C_dom"/>
</dbReference>
<dbReference type="EMBL" id="GGFL01013455">
    <property type="protein sequence ID" value="MBW77633.1"/>
    <property type="molecule type" value="Transcribed_RNA"/>
</dbReference>
<sequence length="458" mass="53214">MYRLVWSLFLLLPAITLQMYSDNIVHFPSAESSDEQLLEEVQESQVSFIVEDYETNKQILALLRNIKQEMRQMRAQSQKAIADNHAKQEQSIHLLVEIQKEIQNHQKEIEKGRVQVAKWQSEMQTSIRTYQIETANVLKEVLGNIATIQATQNQSIELLNSLKQEVQQLKKEETKVLTECKPAMAEVKDQQNVQLLNSWPQTLLDTNLEMFKQRALLMEIHNAYEMLIVQLQRDNTKLRSTLLDVQLSSYQTCKDVPVKVSGKYNIRGNDTFSTFEAYCEQQEFGGGWMVIQHRFDGSLSFDRNWTDYRNGFGVVGGELWLGLERIYQFTKEHDCELLIEMKDFYDNFKYARYSSFAIGSECEQYNLAALGEFCGTVGDSLSLHIGMKFSTPDRDTGGNCAKVWRGGWWFDHCYSSFLNGIYRNSTTKLVPKIDWVHFSDDDVYYGLSYVRMMIRPQN</sequence>
<dbReference type="PROSITE" id="PS00514">
    <property type="entry name" value="FIBRINOGEN_C_1"/>
    <property type="match status" value="1"/>
</dbReference>
<dbReference type="PANTHER" id="PTHR19143:SF327">
    <property type="entry name" value="FI21813P1-RELATED"/>
    <property type="match status" value="1"/>
</dbReference>
<dbReference type="InterPro" id="IPR014716">
    <property type="entry name" value="Fibrinogen_a/b/g_C_1"/>
</dbReference>